<keyword evidence="1" id="KW-0175">Coiled coil</keyword>
<dbReference type="AlphaFoldDB" id="F6W8X8"/>
<dbReference type="InterPro" id="IPR031920">
    <property type="entry name" value="PALB2_WD40"/>
</dbReference>
<gene>
    <name evidence="4" type="primary">PALB2</name>
</gene>
<name>F6W8X8_ORNAN</name>
<sequence length="1255" mass="135666">MLSALLQAASIGSSAFGREGWPRGPLRPPPRRPPRRRPPPLLLLLPLPPPRRRRPDIAQRAVLLPPAPCGGGSPRPRPCPPPAMEEPLGPALSGQDKAKLKEKLDILKKEYSRTLAKLQRAQSAERIKSYVKKTIAKQNFLLSQERTQLDHSEPTEPKPLCGESDIGAPQTTASLGSECKKKNCVSFKLEPELLRNEGGLLERSCSQGAVEGDGDVQKRLSCVSVPEAKNELPRNKLKRKKRALEKEREPSCHPRSQLKAGERWLEQGFALNNPESSGFPRNTFSNDGSRIQNSPLPSPEMGEGSVCTPKAKESESDVGGMPKESISLSMVVVPLRTRLQSSENQQLGDQPPEGLCDENEWLPEGSMEMTSTSLLNLGDAERQFASHPTYQKGNEEGSTAEQQPSTSNFPGGDKSVPVDGSGDVLSNKNPTLEELHHNHRCSGLPTDSPSGGENLPEKEEPLSSRSGVEVPAAVAVSSLNSCTVLEGLLFPVEYYVRTTRRMSNRQRTLDLEAVIQSQLGISRKGLKCKGQPLNKKLDQSGQETAKRDPPLSDSQEGHVSSGSPSQKSLSPTGDGNLSAEPSKGSGLALPADKKQPQRQDKGKRRSWKTGVQAQAKGKPGSCLKANSLCFRSTGCLDLDPTNAATDFHLDMLNLKKLSSSLTVSDFHLPDEEFGFLKLEKLKSSTKQTEPPKAGVGARRQGGAGESAILEDLLLKRVTDHKRKDLITRPEDSQPPVPNVRGQAEEKGRSSTVLLLTPPATVLPGTDGQPEAHVGTPVFPIVGVTPGFASPTNCENVATEVRGPDASCTTSPPCLTTPVRPLENRSPCSSGASGVGIQPRDQGRSIGITLRCGKRNGSDSGPEETAPPIDSIISQESQIPGTDFQGSCQDTLKQAKRIEPVFNTCFEGGQQCNLQLTSELKNPSSSCSVDVSTIWWEVAGCKKLCILTASEATVSLWKPQDLQEWEKVYTWQFTEIPVIQIVPLPDACNLVCVALGNLEIREIKALLYSAEDKCLQQLRVKAGTIKAVAGLQHRRLVSSWGPLHSRQVELVMLSEAGRRKEKLALMPPEETILAFAEVQGMQQALVGTTVMNNLVVWNLKTGQLLKKVSIGNSYPASICHKAYSDMGLLFVVLSHPHAQENESSGNPAFQMIAINPRTALSIGVMAYCLPHGQAGRFLEGEVKGHSAAAVLTSGTIAVWDLFLGHCTALLPPKADGHWSLVKWSNTDSCLLAGQKDGSVFLYSCVEALPKGKQMDP</sequence>
<feature type="domain" description="Partner and localiser of BRCA2 WD40" evidence="3">
    <location>
        <begin position="907"/>
        <end position="1242"/>
    </location>
</feature>
<feature type="compositionally biased region" description="Pro residues" evidence="2">
    <location>
        <begin position="75"/>
        <end position="84"/>
    </location>
</feature>
<feature type="region of interest" description="Disordered" evidence="2">
    <location>
        <begin position="208"/>
        <end position="259"/>
    </location>
</feature>
<dbReference type="SUPFAM" id="SSF50978">
    <property type="entry name" value="WD40 repeat-like"/>
    <property type="match status" value="1"/>
</dbReference>
<dbReference type="Gene3D" id="2.130.10.10">
    <property type="entry name" value="YVTN repeat-like/Quinoprotein amine dehydrogenase"/>
    <property type="match status" value="1"/>
</dbReference>
<protein>
    <submittedName>
        <fullName evidence="4">Partner and localizer of BRCA2</fullName>
    </submittedName>
</protein>
<feature type="region of interest" description="Disordered" evidence="2">
    <location>
        <begin position="526"/>
        <end position="620"/>
    </location>
</feature>
<dbReference type="Proteomes" id="UP000002279">
    <property type="component" value="Chromosome 2"/>
</dbReference>
<evidence type="ECO:0000259" key="3">
    <source>
        <dbReference type="Pfam" id="PF16756"/>
    </source>
</evidence>
<feature type="compositionally biased region" description="Polar residues" evidence="2">
    <location>
        <begin position="273"/>
        <end position="295"/>
    </location>
</feature>
<feature type="compositionally biased region" description="Basic and acidic residues" evidence="2">
    <location>
        <begin position="147"/>
        <end position="156"/>
    </location>
</feature>
<dbReference type="HOGENOM" id="CLU_008217_0_0_1"/>
<feature type="compositionally biased region" description="Basic residues" evidence="2">
    <location>
        <begin position="29"/>
        <end position="38"/>
    </location>
</feature>
<evidence type="ECO:0000256" key="2">
    <source>
        <dbReference type="SAM" id="MobiDB-lite"/>
    </source>
</evidence>
<dbReference type="FunCoup" id="F6W8X8">
    <property type="interactions" value="2104"/>
</dbReference>
<reference evidence="4 5" key="1">
    <citation type="journal article" date="2008" name="Nature">
        <title>Genome analysis of the platypus reveals unique signatures of evolution.</title>
        <authorList>
            <person name="Warren W.C."/>
            <person name="Hillier L.W."/>
            <person name="Marshall Graves J.A."/>
            <person name="Birney E."/>
            <person name="Ponting C.P."/>
            <person name="Grutzner F."/>
            <person name="Belov K."/>
            <person name="Miller W."/>
            <person name="Clarke L."/>
            <person name="Chinwalla A.T."/>
            <person name="Yang S.P."/>
            <person name="Heger A."/>
            <person name="Locke D.P."/>
            <person name="Miethke P."/>
            <person name="Waters P.D."/>
            <person name="Veyrunes F."/>
            <person name="Fulton L."/>
            <person name="Fulton B."/>
            <person name="Graves T."/>
            <person name="Wallis J."/>
            <person name="Puente X.S."/>
            <person name="Lopez-Otin C."/>
            <person name="Ordonez G.R."/>
            <person name="Eichler E.E."/>
            <person name="Chen L."/>
            <person name="Cheng Z."/>
            <person name="Deakin J.E."/>
            <person name="Alsop A."/>
            <person name="Thompson K."/>
            <person name="Kirby P."/>
            <person name="Papenfuss A.T."/>
            <person name="Wakefield M.J."/>
            <person name="Olender T."/>
            <person name="Lancet D."/>
            <person name="Huttley G.A."/>
            <person name="Smit A.F."/>
            <person name="Pask A."/>
            <person name="Temple-Smith P."/>
            <person name="Batzer M.A."/>
            <person name="Walker J.A."/>
            <person name="Konkel M.K."/>
            <person name="Harris R.S."/>
            <person name="Whittington C.M."/>
            <person name="Wong E.S."/>
            <person name="Gemmell N.J."/>
            <person name="Buschiazzo E."/>
            <person name="Vargas Jentzsch I.M."/>
            <person name="Merkel A."/>
            <person name="Schmitz J."/>
            <person name="Zemann A."/>
            <person name="Churakov G."/>
            <person name="Kriegs J.O."/>
            <person name="Brosius J."/>
            <person name="Murchison E.P."/>
            <person name="Sachidanandam R."/>
            <person name="Smith C."/>
            <person name="Hannon G.J."/>
            <person name="Tsend-Ayush E."/>
            <person name="McMillan D."/>
            <person name="Attenborough R."/>
            <person name="Rens W."/>
            <person name="Ferguson-Smith M."/>
            <person name="Lefevre C.M."/>
            <person name="Sharp J.A."/>
            <person name="Nicholas K.R."/>
            <person name="Ray D.A."/>
            <person name="Kube M."/>
            <person name="Reinhardt R."/>
            <person name="Pringle T.H."/>
            <person name="Taylor J."/>
            <person name="Jones R.C."/>
            <person name="Nixon B."/>
            <person name="Dacheux J.L."/>
            <person name="Niwa H."/>
            <person name="Sekita Y."/>
            <person name="Huang X."/>
            <person name="Stark A."/>
            <person name="Kheradpour P."/>
            <person name="Kellis M."/>
            <person name="Flicek P."/>
            <person name="Chen Y."/>
            <person name="Webber C."/>
            <person name="Hardison R."/>
            <person name="Nelson J."/>
            <person name="Hallsworth-Pepin K."/>
            <person name="Delehaunty K."/>
            <person name="Markovic C."/>
            <person name="Minx P."/>
            <person name="Feng Y."/>
            <person name="Kremitzki C."/>
            <person name="Mitreva M."/>
            <person name="Glasscock J."/>
            <person name="Wylie T."/>
            <person name="Wohldmann P."/>
            <person name="Thiru P."/>
            <person name="Nhan M.N."/>
            <person name="Pohl C.S."/>
            <person name="Smith S.M."/>
            <person name="Hou S."/>
            <person name="Nefedov M."/>
            <person name="de Jong P.J."/>
            <person name="Renfree M.B."/>
            <person name="Mardis E.R."/>
            <person name="Wilson R.K."/>
        </authorList>
    </citation>
    <scope>NUCLEOTIDE SEQUENCE [LARGE SCALE GENOMIC DNA]</scope>
    <source>
        <strain evidence="4 5">Glennie</strain>
    </source>
</reference>
<feature type="compositionally biased region" description="Basic and acidic residues" evidence="2">
    <location>
        <begin position="591"/>
        <end position="600"/>
    </location>
</feature>
<feature type="compositionally biased region" description="Low complexity" evidence="2">
    <location>
        <begin position="560"/>
        <end position="570"/>
    </location>
</feature>
<feature type="coiled-coil region" evidence="1">
    <location>
        <begin position="97"/>
        <end position="124"/>
    </location>
</feature>
<feature type="compositionally biased region" description="Polar residues" evidence="2">
    <location>
        <begin position="389"/>
        <end position="409"/>
    </location>
</feature>
<feature type="region of interest" description="Disordered" evidence="2">
    <location>
        <begin position="145"/>
        <end position="167"/>
    </location>
</feature>
<proteinExistence type="predicted"/>
<dbReference type="GO" id="GO:0003677">
    <property type="term" value="F:DNA binding"/>
    <property type="evidence" value="ECO:0000318"/>
    <property type="project" value="GO_Central"/>
</dbReference>
<evidence type="ECO:0000313" key="4">
    <source>
        <dbReference type="Ensembl" id="ENSOANP00000012218.4"/>
    </source>
</evidence>
<feature type="region of interest" description="Disordered" evidence="2">
    <location>
        <begin position="337"/>
        <end position="368"/>
    </location>
</feature>
<feature type="region of interest" description="Disordered" evidence="2">
    <location>
        <begin position="271"/>
        <end position="324"/>
    </location>
</feature>
<reference evidence="4" key="2">
    <citation type="submission" date="2025-08" db="UniProtKB">
        <authorList>
            <consortium name="Ensembl"/>
        </authorList>
    </citation>
    <scope>IDENTIFICATION</scope>
    <source>
        <strain evidence="4">Glennie</strain>
    </source>
</reference>
<dbReference type="InterPro" id="IPR042417">
    <property type="entry name" value="PALB2"/>
</dbReference>
<keyword evidence="5" id="KW-1185">Reference proteome</keyword>
<dbReference type="OMA" id="GHCQKED"/>
<dbReference type="GO" id="GO:0000724">
    <property type="term" value="P:double-strand break repair via homologous recombination"/>
    <property type="evidence" value="ECO:0000318"/>
    <property type="project" value="GO_Central"/>
</dbReference>
<dbReference type="InterPro" id="IPR036322">
    <property type="entry name" value="WD40_repeat_dom_sf"/>
</dbReference>
<dbReference type="GO" id="GO:0005654">
    <property type="term" value="C:nucleoplasm"/>
    <property type="evidence" value="ECO:0000318"/>
    <property type="project" value="GO_Central"/>
</dbReference>
<dbReference type="InterPro" id="IPR015943">
    <property type="entry name" value="WD40/YVTN_repeat-like_dom_sf"/>
</dbReference>
<dbReference type="Bgee" id="ENSOANG00000007671">
    <property type="expression patterns" value="Expressed in ovary and 8 other cell types or tissues"/>
</dbReference>
<reference evidence="4" key="3">
    <citation type="submission" date="2025-09" db="UniProtKB">
        <authorList>
            <consortium name="Ensembl"/>
        </authorList>
    </citation>
    <scope>IDENTIFICATION</scope>
    <source>
        <strain evidence="4">Glennie</strain>
    </source>
</reference>
<accession>F6W8X8</accession>
<evidence type="ECO:0000256" key="1">
    <source>
        <dbReference type="SAM" id="Coils"/>
    </source>
</evidence>
<dbReference type="InParanoid" id="F6W8X8"/>
<dbReference type="PANTHER" id="PTHR14662:SF2">
    <property type="entry name" value="PARTNER AND LOCALIZER OF BRCA2"/>
    <property type="match status" value="1"/>
</dbReference>
<feature type="region of interest" description="Disordered" evidence="2">
    <location>
        <begin position="1"/>
        <end position="97"/>
    </location>
</feature>
<dbReference type="Ensembl" id="ENSOANT00000012220.4">
    <property type="protein sequence ID" value="ENSOANP00000012218.4"/>
    <property type="gene ID" value="ENSOANG00000007671.4"/>
</dbReference>
<evidence type="ECO:0000313" key="5">
    <source>
        <dbReference type="Proteomes" id="UP000002279"/>
    </source>
</evidence>
<organism evidence="4 5">
    <name type="scientific">Ornithorhynchus anatinus</name>
    <name type="common">Duckbill platypus</name>
    <dbReference type="NCBI Taxonomy" id="9258"/>
    <lineage>
        <taxon>Eukaryota</taxon>
        <taxon>Metazoa</taxon>
        <taxon>Chordata</taxon>
        <taxon>Craniata</taxon>
        <taxon>Vertebrata</taxon>
        <taxon>Euteleostomi</taxon>
        <taxon>Mammalia</taxon>
        <taxon>Monotremata</taxon>
        <taxon>Ornithorhynchidae</taxon>
        <taxon>Ornithorhynchus</taxon>
    </lineage>
</organism>
<dbReference type="GeneTree" id="ENSGT00390000014423"/>
<feature type="region of interest" description="Disordered" evidence="2">
    <location>
        <begin position="389"/>
        <end position="466"/>
    </location>
</feature>
<feature type="region of interest" description="Disordered" evidence="2">
    <location>
        <begin position="725"/>
        <end position="749"/>
    </location>
</feature>
<dbReference type="Pfam" id="PF16756">
    <property type="entry name" value="PALB2_WD40"/>
    <property type="match status" value="1"/>
</dbReference>
<dbReference type="PANTHER" id="PTHR14662">
    <property type="entry name" value="PARTNER AND LOCALIZER OF BRCA2"/>
    <property type="match status" value="1"/>
</dbReference>
<feature type="compositionally biased region" description="Polar residues" evidence="2">
    <location>
        <begin position="338"/>
        <end position="348"/>
    </location>
</feature>